<keyword evidence="4" id="KW-0597">Phosphoprotein</keyword>
<dbReference type="InterPro" id="IPR003661">
    <property type="entry name" value="HisK_dim/P_dom"/>
</dbReference>
<accession>A0A0E2HFM9</accession>
<dbReference type="CDD" id="cd00082">
    <property type="entry name" value="HisKA"/>
    <property type="match status" value="1"/>
</dbReference>
<protein>
    <recommendedName>
        <fullName evidence="3">histidine kinase</fullName>
        <ecNumber evidence="3">2.7.13.3</ecNumber>
    </recommendedName>
</protein>
<dbReference type="PROSITE" id="PS50109">
    <property type="entry name" value="HIS_KIN"/>
    <property type="match status" value="1"/>
</dbReference>
<dbReference type="InterPro" id="IPR050351">
    <property type="entry name" value="BphY/WalK/GraS-like"/>
</dbReference>
<dbReference type="SUPFAM" id="SSF47384">
    <property type="entry name" value="Homodimeric domain of signal transducing histidine kinase"/>
    <property type="match status" value="1"/>
</dbReference>
<dbReference type="PATRIC" id="fig|999408.3.peg.1232"/>
<dbReference type="Gene3D" id="3.30.565.10">
    <property type="entry name" value="Histidine kinase-like ATPase, C-terminal domain"/>
    <property type="match status" value="1"/>
</dbReference>
<dbReference type="InterPro" id="IPR003594">
    <property type="entry name" value="HATPase_dom"/>
</dbReference>
<dbReference type="SMART" id="SM00388">
    <property type="entry name" value="HisKA"/>
    <property type="match status" value="1"/>
</dbReference>
<gene>
    <name evidence="11" type="ORF">HMPREF1090_01150</name>
</gene>
<keyword evidence="8" id="KW-0472">Membrane</keyword>
<evidence type="ECO:0000259" key="9">
    <source>
        <dbReference type="PROSITE" id="PS50109"/>
    </source>
</evidence>
<dbReference type="Pfam" id="PF02518">
    <property type="entry name" value="HATPase_c"/>
    <property type="match status" value="1"/>
</dbReference>
<dbReference type="AlphaFoldDB" id="A0A0E2HFM9"/>
<dbReference type="RefSeq" id="WP_002594972.1">
    <property type="nucleotide sequence ID" value="NZ_KB850998.1"/>
</dbReference>
<dbReference type="InterPro" id="IPR004358">
    <property type="entry name" value="Sig_transdc_His_kin-like_C"/>
</dbReference>
<evidence type="ECO:0000256" key="2">
    <source>
        <dbReference type="ARBA" id="ARBA00004370"/>
    </source>
</evidence>
<dbReference type="SMART" id="SM00387">
    <property type="entry name" value="HATPase_c"/>
    <property type="match status" value="1"/>
</dbReference>
<feature type="domain" description="Histidine kinase" evidence="9">
    <location>
        <begin position="129"/>
        <end position="343"/>
    </location>
</feature>
<dbReference type="PROSITE" id="PS50885">
    <property type="entry name" value="HAMP"/>
    <property type="match status" value="1"/>
</dbReference>
<evidence type="ECO:0000313" key="12">
    <source>
        <dbReference type="Proteomes" id="UP000013085"/>
    </source>
</evidence>
<feature type="transmembrane region" description="Helical" evidence="8">
    <location>
        <begin position="12"/>
        <end position="34"/>
    </location>
</feature>
<dbReference type="PANTHER" id="PTHR45453:SF1">
    <property type="entry name" value="PHOSPHATE REGULON SENSOR PROTEIN PHOR"/>
    <property type="match status" value="1"/>
</dbReference>
<dbReference type="Proteomes" id="UP000013085">
    <property type="component" value="Unassembled WGS sequence"/>
</dbReference>
<dbReference type="PRINTS" id="PR00344">
    <property type="entry name" value="BCTRLSENSOR"/>
</dbReference>
<keyword evidence="7" id="KW-0902">Two-component regulatory system</keyword>
<sequence length="345" mass="39246">MKLFVNNENKRFIGAAAAVLLLYAILGEALIWVYCKKLSVVFFILFLLLAACILTIYVRYLLRQSRIIKSALHQIDAYLDGDMEARIDCDYEGELYRLFHEINTMAAVLNAHAVNGMRDKDFLKDTLSDISHQLKTPLAALNIYNGLLQNEAENLPEIKEFAELSEQEIDRIETLVQNLLKIARLDAGTLEMEKAPQNIPDIMNDIELHFSYRAKLEHKRLTLSGNNHIIFPCDRDWLIEAISNIVKNAFDHTKEGDSIQIEWEQFASIIQIKVKDTGCGIHPEDLHHIFKRFYRSRFLQDTQGTGLGLPLAKAIIKAHDGTIEVESVLGAGTTFRVNLLIPTKL</sequence>
<comment type="catalytic activity">
    <reaction evidence="1">
        <text>ATP + protein L-histidine = ADP + protein N-phospho-L-histidine.</text>
        <dbReference type="EC" id="2.7.13.3"/>
    </reaction>
</comment>
<dbReference type="InterPro" id="IPR003660">
    <property type="entry name" value="HAMP_dom"/>
</dbReference>
<comment type="subcellular location">
    <subcellularLocation>
        <location evidence="2">Membrane</location>
    </subcellularLocation>
</comment>
<dbReference type="InterPro" id="IPR036890">
    <property type="entry name" value="HATPase_C_sf"/>
</dbReference>
<name>A0A0E2HFM9_9FIRM</name>
<keyword evidence="6" id="KW-0418">Kinase</keyword>
<evidence type="ECO:0000259" key="10">
    <source>
        <dbReference type="PROSITE" id="PS50885"/>
    </source>
</evidence>
<feature type="domain" description="HAMP" evidence="10">
    <location>
        <begin position="59"/>
        <end position="114"/>
    </location>
</feature>
<dbReference type="GO" id="GO:0000155">
    <property type="term" value="F:phosphorelay sensor kinase activity"/>
    <property type="evidence" value="ECO:0007669"/>
    <property type="project" value="InterPro"/>
</dbReference>
<keyword evidence="8" id="KW-1133">Transmembrane helix</keyword>
<dbReference type="InterPro" id="IPR005467">
    <property type="entry name" value="His_kinase_dom"/>
</dbReference>
<evidence type="ECO:0000256" key="8">
    <source>
        <dbReference type="SAM" id="Phobius"/>
    </source>
</evidence>
<reference evidence="11 12" key="1">
    <citation type="submission" date="2013-01" db="EMBL/GenBank/DDBJ databases">
        <title>The Genome Sequence of Clostridium clostridioforme 90A8.</title>
        <authorList>
            <consortium name="The Broad Institute Genome Sequencing Platform"/>
            <person name="Earl A."/>
            <person name="Ward D."/>
            <person name="Feldgarden M."/>
            <person name="Gevers D."/>
            <person name="Courvalin P."/>
            <person name="Lambert T."/>
            <person name="Walker B."/>
            <person name="Young S.K."/>
            <person name="Zeng Q."/>
            <person name="Gargeya S."/>
            <person name="Fitzgerald M."/>
            <person name="Haas B."/>
            <person name="Abouelleil A."/>
            <person name="Alvarado L."/>
            <person name="Arachchi H.M."/>
            <person name="Berlin A.M."/>
            <person name="Chapman S.B."/>
            <person name="Dewar J."/>
            <person name="Goldberg J."/>
            <person name="Griggs A."/>
            <person name="Gujja S."/>
            <person name="Hansen M."/>
            <person name="Howarth C."/>
            <person name="Imamovic A."/>
            <person name="Larimer J."/>
            <person name="McCowan C."/>
            <person name="Murphy C."/>
            <person name="Neiman D."/>
            <person name="Pearson M."/>
            <person name="Priest M."/>
            <person name="Roberts A."/>
            <person name="Saif S."/>
            <person name="Shea T."/>
            <person name="Sisk P."/>
            <person name="Sykes S."/>
            <person name="Wortman J."/>
            <person name="Nusbaum C."/>
            <person name="Birren B."/>
        </authorList>
    </citation>
    <scope>NUCLEOTIDE SEQUENCE [LARGE SCALE GENOMIC DNA]</scope>
    <source>
        <strain evidence="11 12">90A8</strain>
    </source>
</reference>
<dbReference type="GO" id="GO:0004721">
    <property type="term" value="F:phosphoprotein phosphatase activity"/>
    <property type="evidence" value="ECO:0007669"/>
    <property type="project" value="TreeGrafter"/>
</dbReference>
<keyword evidence="5" id="KW-0808">Transferase</keyword>
<dbReference type="CDD" id="cd00075">
    <property type="entry name" value="HATPase"/>
    <property type="match status" value="1"/>
</dbReference>
<dbReference type="SUPFAM" id="SSF55874">
    <property type="entry name" value="ATPase domain of HSP90 chaperone/DNA topoisomerase II/histidine kinase"/>
    <property type="match status" value="1"/>
</dbReference>
<proteinExistence type="predicted"/>
<evidence type="ECO:0000256" key="6">
    <source>
        <dbReference type="ARBA" id="ARBA00022777"/>
    </source>
</evidence>
<feature type="transmembrane region" description="Helical" evidence="8">
    <location>
        <begin position="40"/>
        <end position="62"/>
    </location>
</feature>
<dbReference type="EC" id="2.7.13.3" evidence="3"/>
<evidence type="ECO:0000256" key="5">
    <source>
        <dbReference type="ARBA" id="ARBA00022679"/>
    </source>
</evidence>
<comment type="caution">
    <text evidence="11">The sequence shown here is derived from an EMBL/GenBank/DDBJ whole genome shotgun (WGS) entry which is preliminary data.</text>
</comment>
<keyword evidence="8" id="KW-0812">Transmembrane</keyword>
<dbReference type="InterPro" id="IPR036097">
    <property type="entry name" value="HisK_dim/P_sf"/>
</dbReference>
<dbReference type="Gene3D" id="1.10.287.130">
    <property type="match status" value="1"/>
</dbReference>
<dbReference type="GO" id="GO:0016036">
    <property type="term" value="P:cellular response to phosphate starvation"/>
    <property type="evidence" value="ECO:0007669"/>
    <property type="project" value="TreeGrafter"/>
</dbReference>
<dbReference type="PANTHER" id="PTHR45453">
    <property type="entry name" value="PHOSPHATE REGULON SENSOR PROTEIN PHOR"/>
    <property type="match status" value="1"/>
</dbReference>
<evidence type="ECO:0000256" key="1">
    <source>
        <dbReference type="ARBA" id="ARBA00000085"/>
    </source>
</evidence>
<dbReference type="Pfam" id="PF00512">
    <property type="entry name" value="HisKA"/>
    <property type="match status" value="1"/>
</dbReference>
<organism evidence="11 12">
    <name type="scientific">[Clostridium] clostridioforme 90A8</name>
    <dbReference type="NCBI Taxonomy" id="999408"/>
    <lineage>
        <taxon>Bacteria</taxon>
        <taxon>Bacillati</taxon>
        <taxon>Bacillota</taxon>
        <taxon>Clostridia</taxon>
        <taxon>Lachnospirales</taxon>
        <taxon>Lachnospiraceae</taxon>
        <taxon>Enterocloster</taxon>
    </lineage>
</organism>
<dbReference type="HOGENOM" id="CLU_000445_89_3_9"/>
<evidence type="ECO:0000256" key="7">
    <source>
        <dbReference type="ARBA" id="ARBA00023012"/>
    </source>
</evidence>
<evidence type="ECO:0000313" key="11">
    <source>
        <dbReference type="EMBL" id="ENZ18833.1"/>
    </source>
</evidence>
<evidence type="ECO:0000256" key="4">
    <source>
        <dbReference type="ARBA" id="ARBA00022553"/>
    </source>
</evidence>
<evidence type="ECO:0000256" key="3">
    <source>
        <dbReference type="ARBA" id="ARBA00012438"/>
    </source>
</evidence>
<dbReference type="FunFam" id="3.30.565.10:FF:000006">
    <property type="entry name" value="Sensor histidine kinase WalK"/>
    <property type="match status" value="1"/>
</dbReference>
<dbReference type="GO" id="GO:0005886">
    <property type="term" value="C:plasma membrane"/>
    <property type="evidence" value="ECO:0007669"/>
    <property type="project" value="TreeGrafter"/>
</dbReference>
<dbReference type="EMBL" id="AGYR01000007">
    <property type="protein sequence ID" value="ENZ18833.1"/>
    <property type="molecule type" value="Genomic_DNA"/>
</dbReference>